<dbReference type="InterPro" id="IPR036095">
    <property type="entry name" value="PTS_EIIB-like_sf"/>
</dbReference>
<evidence type="ECO:0000259" key="2">
    <source>
        <dbReference type="PROSITE" id="PS51099"/>
    </source>
</evidence>
<dbReference type="RefSeq" id="WP_382395401.1">
    <property type="nucleotide sequence ID" value="NZ_JBHUNA010000038.1"/>
</dbReference>
<accession>A0ABW5VC67</accession>
<dbReference type="Proteomes" id="UP001597502">
    <property type="component" value="Unassembled WGS sequence"/>
</dbReference>
<sequence length="93" mass="10328">MKKVLVVCGTGVATSTIVTGKVKNWLLENDLMNQVELHQGKINDTTHKWNDYDFIISTTIVPDHIQATVIDGVSLLTGIGTEDVYDQISRQLE</sequence>
<dbReference type="Gene3D" id="3.40.50.2300">
    <property type="match status" value="1"/>
</dbReference>
<keyword evidence="4" id="KW-1185">Reference proteome</keyword>
<name>A0ABW5VC67_9BACI</name>
<dbReference type="EC" id="2.7.1.-" evidence="3"/>
<gene>
    <name evidence="3" type="ORF">ACFSUO_14520</name>
</gene>
<dbReference type="Pfam" id="PF02302">
    <property type="entry name" value="PTS_IIB"/>
    <property type="match status" value="1"/>
</dbReference>
<evidence type="ECO:0000313" key="4">
    <source>
        <dbReference type="Proteomes" id="UP001597502"/>
    </source>
</evidence>
<dbReference type="EMBL" id="JBHUNA010000038">
    <property type="protein sequence ID" value="MFD2762169.1"/>
    <property type="molecule type" value="Genomic_DNA"/>
</dbReference>
<dbReference type="GO" id="GO:0016740">
    <property type="term" value="F:transferase activity"/>
    <property type="evidence" value="ECO:0007669"/>
    <property type="project" value="UniProtKB-KW"/>
</dbReference>
<evidence type="ECO:0000313" key="3">
    <source>
        <dbReference type="EMBL" id="MFD2762169.1"/>
    </source>
</evidence>
<keyword evidence="3" id="KW-0813">Transport</keyword>
<keyword evidence="1 3" id="KW-0808">Transferase</keyword>
<feature type="domain" description="PTS EIIB type-2" evidence="2">
    <location>
        <begin position="2"/>
        <end position="93"/>
    </location>
</feature>
<reference evidence="4" key="1">
    <citation type="journal article" date="2019" name="Int. J. Syst. Evol. Microbiol.">
        <title>The Global Catalogue of Microorganisms (GCM) 10K type strain sequencing project: providing services to taxonomists for standard genome sequencing and annotation.</title>
        <authorList>
            <consortium name="The Broad Institute Genomics Platform"/>
            <consortium name="The Broad Institute Genome Sequencing Center for Infectious Disease"/>
            <person name="Wu L."/>
            <person name="Ma J."/>
        </authorList>
    </citation>
    <scope>NUCLEOTIDE SEQUENCE [LARGE SCALE GENOMIC DNA]</scope>
    <source>
        <strain evidence="4">TISTR 1535</strain>
    </source>
</reference>
<dbReference type="CDD" id="cd05566">
    <property type="entry name" value="PTS_IIB_galactitol"/>
    <property type="match status" value="1"/>
</dbReference>
<comment type="caution">
    <text evidence="3">The sequence shown here is derived from an EMBL/GenBank/DDBJ whole genome shotgun (WGS) entry which is preliminary data.</text>
</comment>
<dbReference type="InterPro" id="IPR013011">
    <property type="entry name" value="PTS_EIIB_2"/>
</dbReference>
<proteinExistence type="predicted"/>
<dbReference type="InterPro" id="IPR003501">
    <property type="entry name" value="PTS_EIIB_2/3"/>
</dbReference>
<evidence type="ECO:0000256" key="1">
    <source>
        <dbReference type="ARBA" id="ARBA00022679"/>
    </source>
</evidence>
<dbReference type="PROSITE" id="PS51099">
    <property type="entry name" value="PTS_EIIB_TYPE_2"/>
    <property type="match status" value="1"/>
</dbReference>
<protein>
    <submittedName>
        <fullName evidence="3">PTS sugar transporter subunit IIB</fullName>
        <ecNumber evidence="3">2.7.1.-</ecNumber>
    </submittedName>
</protein>
<organism evidence="3 4">
    <name type="scientific">Lentibacillus juripiscarius</name>
    <dbReference type="NCBI Taxonomy" id="257446"/>
    <lineage>
        <taxon>Bacteria</taxon>
        <taxon>Bacillati</taxon>
        <taxon>Bacillota</taxon>
        <taxon>Bacilli</taxon>
        <taxon>Bacillales</taxon>
        <taxon>Bacillaceae</taxon>
        <taxon>Lentibacillus</taxon>
    </lineage>
</organism>
<keyword evidence="3" id="KW-0762">Sugar transport</keyword>
<dbReference type="SUPFAM" id="SSF52794">
    <property type="entry name" value="PTS system IIB component-like"/>
    <property type="match status" value="1"/>
</dbReference>